<comment type="caution">
    <text evidence="2">The sequence shown here is derived from an EMBL/GenBank/DDBJ whole genome shotgun (WGS) entry which is preliminary data.</text>
</comment>
<dbReference type="InterPro" id="IPR036637">
    <property type="entry name" value="Phosphohistidine_dom_sf"/>
</dbReference>
<organism evidence="2 3">
    <name type="scientific">Phytophthora rubi</name>
    <dbReference type="NCBI Taxonomy" id="129364"/>
    <lineage>
        <taxon>Eukaryota</taxon>
        <taxon>Sar</taxon>
        <taxon>Stramenopiles</taxon>
        <taxon>Oomycota</taxon>
        <taxon>Peronosporomycetes</taxon>
        <taxon>Peronosporales</taxon>
        <taxon>Peronosporaceae</taxon>
        <taxon>Phytophthora</taxon>
    </lineage>
</organism>
<dbReference type="PANTHER" id="PTHR22931">
    <property type="entry name" value="PHOSPHOENOLPYRUVATE DIKINASE-RELATED"/>
    <property type="match status" value="1"/>
</dbReference>
<accession>A0A6A3G6H5</accession>
<dbReference type="SUPFAM" id="SSF52009">
    <property type="entry name" value="Phosphohistidine domain"/>
    <property type="match status" value="1"/>
</dbReference>
<dbReference type="AlphaFoldDB" id="A0A6A3G6H5"/>
<dbReference type="InterPro" id="IPR008279">
    <property type="entry name" value="PEP-util_enz_mobile_dom"/>
</dbReference>
<sequence>MGKIESSPEDVGGMHAAEGILASRGGMMSHAVAVARGWGKPYVRGCSTLAIDANSKLVRVRTTSGTEVVLRDDDYIGFFCVNRTAGEAIKARNCRRLP</sequence>
<gene>
    <name evidence="2" type="ORF">PR001_g32618</name>
</gene>
<reference evidence="2 3" key="1">
    <citation type="submission" date="2018-09" db="EMBL/GenBank/DDBJ databases">
        <title>Genomic investigation of the strawberry pathogen Phytophthora fragariae indicates pathogenicity is determined by transcriptional variation in three key races.</title>
        <authorList>
            <person name="Adams T.M."/>
            <person name="Armitage A.D."/>
            <person name="Sobczyk M.K."/>
            <person name="Bates H.J."/>
            <person name="Dunwell J.M."/>
            <person name="Nellist C.F."/>
            <person name="Harrison R.J."/>
        </authorList>
    </citation>
    <scope>NUCLEOTIDE SEQUENCE [LARGE SCALE GENOMIC DNA]</scope>
    <source>
        <strain evidence="2 3">SCRP249</strain>
    </source>
</reference>
<dbReference type="Gene3D" id="3.50.30.10">
    <property type="entry name" value="Phosphohistidine domain"/>
    <property type="match status" value="1"/>
</dbReference>
<evidence type="ECO:0000259" key="1">
    <source>
        <dbReference type="Pfam" id="PF00391"/>
    </source>
</evidence>
<name>A0A6A3G6H5_9STRA</name>
<dbReference type="GO" id="GO:0050242">
    <property type="term" value="F:pyruvate, phosphate dikinase activity"/>
    <property type="evidence" value="ECO:0007669"/>
    <property type="project" value="InterPro"/>
</dbReference>
<feature type="domain" description="PEP-utilising enzyme mobile" evidence="1">
    <location>
        <begin position="6"/>
        <end position="64"/>
    </location>
</feature>
<dbReference type="Pfam" id="PF00391">
    <property type="entry name" value="PEP-utilizers"/>
    <property type="match status" value="1"/>
</dbReference>
<evidence type="ECO:0000313" key="3">
    <source>
        <dbReference type="Proteomes" id="UP000429607"/>
    </source>
</evidence>
<dbReference type="EMBL" id="QXFV01010120">
    <property type="protein sequence ID" value="KAE8954134.1"/>
    <property type="molecule type" value="Genomic_DNA"/>
</dbReference>
<evidence type="ECO:0000313" key="2">
    <source>
        <dbReference type="EMBL" id="KAE8954134.1"/>
    </source>
</evidence>
<proteinExistence type="predicted"/>
<dbReference type="PANTHER" id="PTHR22931:SF9">
    <property type="entry name" value="PYRUVATE, PHOSPHATE DIKINASE 1, CHLOROPLASTIC"/>
    <property type="match status" value="1"/>
</dbReference>
<dbReference type="InterPro" id="IPR010121">
    <property type="entry name" value="Pyruvate_phosphate_dikinase"/>
</dbReference>
<protein>
    <recommendedName>
        <fullName evidence="1">PEP-utilising enzyme mobile domain-containing protein</fullName>
    </recommendedName>
</protein>
<dbReference type="Proteomes" id="UP000429607">
    <property type="component" value="Unassembled WGS sequence"/>
</dbReference>